<dbReference type="RefSeq" id="WP_311535328.1">
    <property type="nucleotide sequence ID" value="NZ_JAVRHQ010000015.1"/>
</dbReference>
<gene>
    <name evidence="1" type="ORF">RM553_12780</name>
</gene>
<accession>A0ABU3CBK1</accession>
<dbReference type="EMBL" id="JAVRHQ010000015">
    <property type="protein sequence ID" value="MDT0643710.1"/>
    <property type="molecule type" value="Genomic_DNA"/>
</dbReference>
<keyword evidence="2" id="KW-1185">Reference proteome</keyword>
<sequence>MSTIIIEVKAVKPADFHLLKDVLNNYVSVQKTLSEIMTNPRRYMKDLSIATELWYDFNTKTARQSIPAKSNLKLSLHKALILLDALNEFRRQASTIDGEISRCNRFATAIDEQIPTATQLISYK</sequence>
<organism evidence="1 2">
    <name type="scientific">Autumnicola tepida</name>
    <dbReference type="NCBI Taxonomy" id="3075595"/>
    <lineage>
        <taxon>Bacteria</taxon>
        <taxon>Pseudomonadati</taxon>
        <taxon>Bacteroidota</taxon>
        <taxon>Flavobacteriia</taxon>
        <taxon>Flavobacteriales</taxon>
        <taxon>Flavobacteriaceae</taxon>
        <taxon>Autumnicola</taxon>
    </lineage>
</organism>
<dbReference type="Proteomes" id="UP001262889">
    <property type="component" value="Unassembled WGS sequence"/>
</dbReference>
<name>A0ABU3CBK1_9FLAO</name>
<reference evidence="1 2" key="1">
    <citation type="submission" date="2023-09" db="EMBL/GenBank/DDBJ databases">
        <authorList>
            <person name="Rey-Velasco X."/>
        </authorList>
    </citation>
    <scope>NUCLEOTIDE SEQUENCE [LARGE SCALE GENOMIC DNA]</scope>
    <source>
        <strain evidence="1 2">F363</strain>
    </source>
</reference>
<protein>
    <submittedName>
        <fullName evidence="1">Uncharacterized protein</fullName>
    </submittedName>
</protein>
<comment type="caution">
    <text evidence="1">The sequence shown here is derived from an EMBL/GenBank/DDBJ whole genome shotgun (WGS) entry which is preliminary data.</text>
</comment>
<proteinExistence type="predicted"/>
<evidence type="ECO:0000313" key="1">
    <source>
        <dbReference type="EMBL" id="MDT0643710.1"/>
    </source>
</evidence>
<evidence type="ECO:0000313" key="2">
    <source>
        <dbReference type="Proteomes" id="UP001262889"/>
    </source>
</evidence>